<comment type="caution">
    <text evidence="1">The sequence shown here is derived from an EMBL/GenBank/DDBJ whole genome shotgun (WGS) entry which is preliminary data.</text>
</comment>
<reference evidence="1" key="1">
    <citation type="submission" date="2023-01" db="EMBL/GenBank/DDBJ databases">
        <title>Exploring GABA producing Bacteroides strains toward improving mental health.</title>
        <authorList>
            <person name="Yousuf B."/>
            <person name="Bouhlel N.E."/>
            <person name="Mottawea W."/>
            <person name="Hammami R."/>
        </authorList>
    </citation>
    <scope>NUCLEOTIDE SEQUENCE</scope>
    <source>
        <strain evidence="1">UO.H1049</strain>
    </source>
</reference>
<dbReference type="Proteomes" id="UP001213431">
    <property type="component" value="Unassembled WGS sequence"/>
</dbReference>
<accession>A0ACC6D9A3</accession>
<name>A0ACC6D9A3_9BACT</name>
<keyword evidence="2" id="KW-1185">Reference proteome</keyword>
<evidence type="ECO:0000313" key="1">
    <source>
        <dbReference type="EMBL" id="MDC7160024.1"/>
    </source>
</evidence>
<protein>
    <submittedName>
        <fullName evidence="1">Recombination protein RecR</fullName>
    </submittedName>
</protein>
<proteinExistence type="predicted"/>
<sequence>MNQKYPSVLLENAVNELSSLPGVGRKTALRLALHMLRRDVGYTEGFA</sequence>
<evidence type="ECO:0000313" key="2">
    <source>
        <dbReference type="Proteomes" id="UP001213431"/>
    </source>
</evidence>
<dbReference type="EMBL" id="JAQPYW010000215">
    <property type="protein sequence ID" value="MDC7160024.1"/>
    <property type="molecule type" value="Genomic_DNA"/>
</dbReference>
<organism evidence="1 2">
    <name type="scientific">Parabacteroides johnsonii</name>
    <dbReference type="NCBI Taxonomy" id="387661"/>
    <lineage>
        <taxon>Bacteria</taxon>
        <taxon>Pseudomonadati</taxon>
        <taxon>Bacteroidota</taxon>
        <taxon>Bacteroidia</taxon>
        <taxon>Bacteroidales</taxon>
        <taxon>Tannerellaceae</taxon>
        <taxon>Parabacteroides</taxon>
    </lineage>
</organism>
<feature type="non-terminal residue" evidence="1">
    <location>
        <position position="47"/>
    </location>
</feature>
<gene>
    <name evidence="1" type="ORF">PQG99_19385</name>
</gene>